<keyword evidence="4 14" id="KW-0808">Transferase</keyword>
<accession>G0QKY7</accession>
<dbReference type="GO" id="GO:0005524">
    <property type="term" value="F:ATP binding"/>
    <property type="evidence" value="ECO:0007669"/>
    <property type="project" value="UniProtKB-KW"/>
</dbReference>
<keyword evidence="7" id="KW-0067">ATP-binding</keyword>
<keyword evidence="10" id="KW-0539">Nucleus</keyword>
<comment type="similarity">
    <text evidence="12">Belongs to the CIMIP2 family.</text>
</comment>
<dbReference type="OrthoDB" id="283082at2759"/>
<keyword evidence="5" id="KW-0547">Nucleotide-binding</keyword>
<reference evidence="16 17" key="1">
    <citation type="submission" date="2011-07" db="EMBL/GenBank/DDBJ databases">
        <authorList>
            <person name="Coyne R."/>
            <person name="Brami D."/>
            <person name="Johnson J."/>
            <person name="Hostetler J."/>
            <person name="Hannick L."/>
            <person name="Clark T."/>
            <person name="Cassidy-Hanley D."/>
            <person name="Inman J."/>
        </authorList>
    </citation>
    <scope>NUCLEOTIDE SEQUENCE [LARGE SCALE GENOMIC DNA]</scope>
    <source>
        <strain evidence="16 17">G5</strain>
    </source>
</reference>
<dbReference type="Pfam" id="PF10629">
    <property type="entry name" value="CMI2B-like"/>
    <property type="match status" value="1"/>
</dbReference>
<name>G0QKY7_ICHMU</name>
<keyword evidence="6 14" id="KW-0418">Kinase</keyword>
<dbReference type="AlphaFoldDB" id="G0QKY7"/>
<dbReference type="GO" id="GO:0005930">
    <property type="term" value="C:axoneme"/>
    <property type="evidence" value="ECO:0007669"/>
    <property type="project" value="UniProtKB-SubCell"/>
</dbReference>
<evidence type="ECO:0000256" key="13">
    <source>
        <dbReference type="ARBA" id="ARBA00048116"/>
    </source>
</evidence>
<evidence type="ECO:0000256" key="5">
    <source>
        <dbReference type="ARBA" id="ARBA00022741"/>
    </source>
</evidence>
<dbReference type="InterPro" id="IPR018902">
    <property type="entry name" value="CMI2A-C-like_dom"/>
</dbReference>
<dbReference type="InParanoid" id="G0QKY7"/>
<dbReference type="FunFam" id="3.40.50.300:FF:000315">
    <property type="entry name" value="Adenylate kinase 1"/>
    <property type="match status" value="1"/>
</dbReference>
<dbReference type="GO" id="GO:0006221">
    <property type="term" value="P:pyrimidine nucleotide biosynthetic process"/>
    <property type="evidence" value="ECO:0007669"/>
    <property type="project" value="UniProtKB-KW"/>
</dbReference>
<evidence type="ECO:0000256" key="8">
    <source>
        <dbReference type="ARBA" id="ARBA00022975"/>
    </source>
</evidence>
<evidence type="ECO:0000313" key="17">
    <source>
        <dbReference type="Proteomes" id="UP000008983"/>
    </source>
</evidence>
<sequence length="351" mass="40903">LKNQQKTQMYQNKTSIIVPGYTGHIPFHENNEDQCQINGQKFHIPGYAGYIPSIKSENVYGKTYGKSTYMSINNQLHKGINFPKEMRYTTTVNQDFQDQKIILKKEIQCQNEIQDAQEKSHYLPKKERRYIDPIEYKEKQIIPVSRCNLTYEEAYKQAYLKKPQVVFVLGGPGCGKGTQCEKIVRDFGFKHLSAGDLLREEMQSGSEHAKLIDYYIKEGKIVPKEIIVQLIKNAMEKHGQEKNKFLIDGYPRSWENVQGWNSVMEDIIDFKFILFFDCSEDTMTKRVMKRSQGSGRSDDNLESLKKRFKTFRDETLPVVEYYKKTGHVVVVNAEDNPEEVYKQIQGVFKNI</sequence>
<evidence type="ECO:0000256" key="1">
    <source>
        <dbReference type="ARBA" id="ARBA00004430"/>
    </source>
</evidence>
<gene>
    <name evidence="16" type="ORF">IMG5_023220</name>
</gene>
<evidence type="ECO:0000313" key="16">
    <source>
        <dbReference type="EMBL" id="EGR34108.1"/>
    </source>
</evidence>
<dbReference type="EMBL" id="GL983202">
    <property type="protein sequence ID" value="EGR34108.1"/>
    <property type="molecule type" value="Genomic_DNA"/>
</dbReference>
<comment type="subcellular location">
    <subcellularLocation>
        <location evidence="1">Cytoplasm</location>
        <location evidence="1">Cytoskeleton</location>
        <location evidence="1">Cilium axoneme</location>
    </subcellularLocation>
</comment>
<feature type="domain" description="Ciliary microtubule inner protein 2A-C-like" evidence="15">
    <location>
        <begin position="43"/>
        <end position="74"/>
    </location>
</feature>
<dbReference type="GO" id="GO:0006207">
    <property type="term" value="P:'de novo' pyrimidine nucleobase biosynthetic process"/>
    <property type="evidence" value="ECO:0007669"/>
    <property type="project" value="InterPro"/>
</dbReference>
<dbReference type="Proteomes" id="UP000008983">
    <property type="component" value="Unassembled WGS sequence"/>
</dbReference>
<evidence type="ECO:0000256" key="3">
    <source>
        <dbReference type="ARBA" id="ARBA00022490"/>
    </source>
</evidence>
<dbReference type="CDD" id="cd01428">
    <property type="entry name" value="ADK"/>
    <property type="match status" value="1"/>
</dbReference>
<evidence type="ECO:0000256" key="7">
    <source>
        <dbReference type="ARBA" id="ARBA00022840"/>
    </source>
</evidence>
<protein>
    <recommendedName>
        <fullName evidence="2">adenylate kinase</fullName>
        <ecNumber evidence="2">2.7.4.3</ecNumber>
    </recommendedName>
</protein>
<dbReference type="Pfam" id="PF00406">
    <property type="entry name" value="ADK"/>
    <property type="match status" value="1"/>
</dbReference>
<dbReference type="PANTHER" id="PTHR23359">
    <property type="entry name" value="NUCLEOTIDE KINASE"/>
    <property type="match status" value="1"/>
</dbReference>
<dbReference type="InterPro" id="IPR000850">
    <property type="entry name" value="Adenylat/UMP-CMP_kin"/>
</dbReference>
<dbReference type="HAMAP" id="MF_03172">
    <property type="entry name" value="Adenylate_kinase_UMP_CMP_kin"/>
    <property type="match status" value="1"/>
</dbReference>
<keyword evidence="9" id="KW-0206">Cytoskeleton</keyword>
<dbReference type="RefSeq" id="XP_004039412.1">
    <property type="nucleotide sequence ID" value="XM_004039364.1"/>
</dbReference>
<evidence type="ECO:0000256" key="14">
    <source>
        <dbReference type="RuleBase" id="RU003330"/>
    </source>
</evidence>
<keyword evidence="3" id="KW-0963">Cytoplasm</keyword>
<dbReference type="HAMAP" id="MF_00235">
    <property type="entry name" value="Adenylate_kinase_Adk"/>
    <property type="match status" value="1"/>
</dbReference>
<evidence type="ECO:0000256" key="10">
    <source>
        <dbReference type="ARBA" id="ARBA00023242"/>
    </source>
</evidence>
<keyword evidence="8" id="KW-0665">Pyrimidine biosynthesis</keyword>
<dbReference type="GO" id="GO:0004017">
    <property type="term" value="F:AMP kinase activity"/>
    <property type="evidence" value="ECO:0007669"/>
    <property type="project" value="UniProtKB-EC"/>
</dbReference>
<proteinExistence type="inferred from homology"/>
<evidence type="ECO:0000256" key="4">
    <source>
        <dbReference type="ARBA" id="ARBA00022679"/>
    </source>
</evidence>
<feature type="non-terminal residue" evidence="16">
    <location>
        <position position="1"/>
    </location>
</feature>
<evidence type="ECO:0000256" key="2">
    <source>
        <dbReference type="ARBA" id="ARBA00012955"/>
    </source>
</evidence>
<dbReference type="STRING" id="857967.G0QKY7"/>
<dbReference type="GeneID" id="14910296"/>
<dbReference type="SUPFAM" id="SSF52540">
    <property type="entry name" value="P-loop containing nucleoside triphosphate hydrolases"/>
    <property type="match status" value="1"/>
</dbReference>
<evidence type="ECO:0000259" key="15">
    <source>
        <dbReference type="Pfam" id="PF10629"/>
    </source>
</evidence>
<dbReference type="InterPro" id="IPR027417">
    <property type="entry name" value="P-loop_NTPase"/>
</dbReference>
<dbReference type="InterPro" id="IPR006266">
    <property type="entry name" value="UMP_CMP_kinase"/>
</dbReference>
<keyword evidence="17" id="KW-1185">Reference proteome</keyword>
<evidence type="ECO:0000256" key="9">
    <source>
        <dbReference type="ARBA" id="ARBA00023212"/>
    </source>
</evidence>
<comment type="similarity">
    <text evidence="14">Belongs to the adenylate kinase family.</text>
</comment>
<evidence type="ECO:0000256" key="6">
    <source>
        <dbReference type="ARBA" id="ARBA00022777"/>
    </source>
</evidence>
<dbReference type="FunCoup" id="G0QKY7">
    <property type="interactions" value="326"/>
</dbReference>
<evidence type="ECO:0000256" key="12">
    <source>
        <dbReference type="ARBA" id="ARBA00035661"/>
    </source>
</evidence>
<dbReference type="Gene3D" id="3.40.50.300">
    <property type="entry name" value="P-loop containing nucleotide triphosphate hydrolases"/>
    <property type="match status" value="1"/>
</dbReference>
<dbReference type="PRINTS" id="PR00094">
    <property type="entry name" value="ADENYLTKNASE"/>
</dbReference>
<dbReference type="InterPro" id="IPR033690">
    <property type="entry name" value="Adenylat_kinase_CS"/>
</dbReference>
<organism evidence="16 17">
    <name type="scientific">Ichthyophthirius multifiliis</name>
    <name type="common">White spot disease agent</name>
    <name type="synonym">Ich</name>
    <dbReference type="NCBI Taxonomy" id="5932"/>
    <lineage>
        <taxon>Eukaryota</taxon>
        <taxon>Sar</taxon>
        <taxon>Alveolata</taxon>
        <taxon>Ciliophora</taxon>
        <taxon>Intramacronucleata</taxon>
        <taxon>Oligohymenophorea</taxon>
        <taxon>Hymenostomatida</taxon>
        <taxon>Ophryoglenina</taxon>
        <taxon>Ichthyophthirius</taxon>
    </lineage>
</organism>
<dbReference type="PROSITE" id="PS00113">
    <property type="entry name" value="ADENYLATE_KINASE"/>
    <property type="match status" value="1"/>
</dbReference>
<dbReference type="NCBIfam" id="TIGR01359">
    <property type="entry name" value="UMP_CMP_kin_fam"/>
    <property type="match status" value="1"/>
</dbReference>
<keyword evidence="11" id="KW-0966">Cell projection</keyword>
<comment type="catalytic activity">
    <reaction evidence="13">
        <text>UMP + ATP = UDP + ADP</text>
        <dbReference type="Rhea" id="RHEA:24400"/>
        <dbReference type="ChEBI" id="CHEBI:30616"/>
        <dbReference type="ChEBI" id="CHEBI:57865"/>
        <dbReference type="ChEBI" id="CHEBI:58223"/>
        <dbReference type="ChEBI" id="CHEBI:456216"/>
        <dbReference type="EC" id="2.7.4.14"/>
    </reaction>
</comment>
<evidence type="ECO:0000256" key="11">
    <source>
        <dbReference type="ARBA" id="ARBA00023273"/>
    </source>
</evidence>
<dbReference type="EC" id="2.7.4.3" evidence="2"/>
<dbReference type="eggNOG" id="KOG3079">
    <property type="taxonomic scope" value="Eukaryota"/>
</dbReference>